<keyword evidence="2" id="KW-1185">Reference proteome</keyword>
<organism evidence="1 2">
    <name type="scientific">Chitinibacter bivalviorum</name>
    <dbReference type="NCBI Taxonomy" id="2739434"/>
    <lineage>
        <taxon>Bacteria</taxon>
        <taxon>Pseudomonadati</taxon>
        <taxon>Pseudomonadota</taxon>
        <taxon>Betaproteobacteria</taxon>
        <taxon>Neisseriales</taxon>
        <taxon>Chitinibacteraceae</taxon>
        <taxon>Chitinibacter</taxon>
    </lineage>
</organism>
<evidence type="ECO:0000313" key="2">
    <source>
        <dbReference type="Proteomes" id="UP000509597"/>
    </source>
</evidence>
<dbReference type="KEGG" id="chiz:HQ393_05000"/>
<dbReference type="Proteomes" id="UP000509597">
    <property type="component" value="Chromosome"/>
</dbReference>
<dbReference type="RefSeq" id="WP_179357743.1">
    <property type="nucleotide sequence ID" value="NZ_CP058627.1"/>
</dbReference>
<sequence>MIPPLDERGLLPAGIHTASLEAVAHAFCSGQYRELLWQDLIRFLRDHFIAANLHPPLYLAGSFFSDKPNPGDIELTVDLGGRSQEQMLAALALFLERQRWHNEYRVDYYPNMPGNSDFVAFFQYVGPKTAQTKGLNEKDRRGIIKVESWTLG</sequence>
<gene>
    <name evidence="1" type="ORF">HQ393_05000</name>
</gene>
<protein>
    <submittedName>
        <fullName evidence="1">Uncharacterized protein</fullName>
    </submittedName>
</protein>
<dbReference type="InterPro" id="IPR053860">
    <property type="entry name" value="DUF6932"/>
</dbReference>
<dbReference type="Pfam" id="PF22014">
    <property type="entry name" value="DUF6932"/>
    <property type="match status" value="1"/>
</dbReference>
<dbReference type="EMBL" id="CP058627">
    <property type="protein sequence ID" value="QLG87662.1"/>
    <property type="molecule type" value="Genomic_DNA"/>
</dbReference>
<proteinExistence type="predicted"/>
<accession>A0A7H9BGY4</accession>
<evidence type="ECO:0000313" key="1">
    <source>
        <dbReference type="EMBL" id="QLG87662.1"/>
    </source>
</evidence>
<reference evidence="1 2" key="1">
    <citation type="submission" date="2020-07" db="EMBL/GenBank/DDBJ databases">
        <title>Complete genome sequence of Chitinibacter sp. 2T18.</title>
        <authorList>
            <person name="Bae J.-W."/>
            <person name="Choi J.-W."/>
        </authorList>
    </citation>
    <scope>NUCLEOTIDE SEQUENCE [LARGE SCALE GENOMIC DNA]</scope>
    <source>
        <strain evidence="1 2">2T18</strain>
    </source>
</reference>
<dbReference type="AlphaFoldDB" id="A0A7H9BGY4"/>
<name>A0A7H9BGY4_9NEIS</name>